<keyword evidence="2" id="KW-1185">Reference proteome</keyword>
<dbReference type="RefSeq" id="WP_311503347.1">
    <property type="nucleotide sequence ID" value="NZ_JAVRHK010000006.1"/>
</dbReference>
<evidence type="ECO:0008006" key="3">
    <source>
        <dbReference type="Google" id="ProtNLM"/>
    </source>
</evidence>
<sequence>MNSHLSYFKPYSKTDREYQLEDDLTRAFALCLKRDPLLLHEVLKYIMKDNEEIYNRLFNQKKKDPDFENDIQRRAKDVEEFEILFAVSLTGLRLDVDKFNSYNAEKVGDQRPDMYIRANNVAIIFEAKPDDRDCSFQLYKQTVDAIANKGVEGMKPIPVDLNWRDLMEMVVRVANFENTLGLSVPLVNDFINLIKRHKHNWLPEIPFNHLDFGNDVLKANERLETAIEVGEFEAIKGRLGFEMNTNWSRELLFEFTNTGLAVIMWPANTKTQGKHILHEKPGVIFSNSVQILGKEYSVEKLFHIKISDSYAKYISSLNGDYEELKSNIFKSNNFWKYSGRKDRNLGQWDEIETFFDQTFESTFDWREKTNWRKLEKSNMNRILISFGHQVRIEIPYEDLRSIDTDKENVQPVVDLLTECKNKFENIFITSEDIATKTVSV</sequence>
<reference evidence="1 2" key="1">
    <citation type="submission" date="2023-09" db="EMBL/GenBank/DDBJ databases">
        <authorList>
            <person name="Rey-Velasco X."/>
        </authorList>
    </citation>
    <scope>NUCLEOTIDE SEQUENCE [LARGE SCALE GENOMIC DNA]</scope>
    <source>
        <strain evidence="1 2">F117</strain>
    </source>
</reference>
<dbReference type="Proteomes" id="UP001262582">
    <property type="component" value="Unassembled WGS sequence"/>
</dbReference>
<organism evidence="1 2">
    <name type="scientific">Autumnicola musiva</name>
    <dbReference type="NCBI Taxonomy" id="3075589"/>
    <lineage>
        <taxon>Bacteria</taxon>
        <taxon>Pseudomonadati</taxon>
        <taxon>Bacteroidota</taxon>
        <taxon>Flavobacteriia</taxon>
        <taxon>Flavobacteriales</taxon>
        <taxon>Flavobacteriaceae</taxon>
        <taxon>Autumnicola</taxon>
    </lineage>
</organism>
<protein>
    <recommendedName>
        <fullName evidence="3">PD-(D/E)XK nuclease superfamily protein</fullName>
    </recommendedName>
</protein>
<evidence type="ECO:0000313" key="2">
    <source>
        <dbReference type="Proteomes" id="UP001262582"/>
    </source>
</evidence>
<accession>A0ABU3D649</accession>
<name>A0ABU3D649_9FLAO</name>
<gene>
    <name evidence="1" type="ORF">RM539_10460</name>
</gene>
<dbReference type="EMBL" id="JAVRHK010000006">
    <property type="protein sequence ID" value="MDT0677003.1"/>
    <property type="molecule type" value="Genomic_DNA"/>
</dbReference>
<comment type="caution">
    <text evidence="1">The sequence shown here is derived from an EMBL/GenBank/DDBJ whole genome shotgun (WGS) entry which is preliminary data.</text>
</comment>
<evidence type="ECO:0000313" key="1">
    <source>
        <dbReference type="EMBL" id="MDT0677003.1"/>
    </source>
</evidence>
<proteinExistence type="predicted"/>